<evidence type="ECO:0000256" key="2">
    <source>
        <dbReference type="SAM" id="Coils"/>
    </source>
</evidence>
<protein>
    <submittedName>
        <fullName evidence="4">Teichuronopeptide biosynthesis (Related to alkaliphily)</fullName>
    </submittedName>
</protein>
<organism evidence="4 5">
    <name type="scientific">Oceanobacillus iheyensis (strain DSM 14371 / CIP 107618 / JCM 11309 / KCTC 3954 / HTE831)</name>
    <dbReference type="NCBI Taxonomy" id="221109"/>
    <lineage>
        <taxon>Bacteria</taxon>
        <taxon>Bacillati</taxon>
        <taxon>Bacillota</taxon>
        <taxon>Bacilli</taxon>
        <taxon>Bacillales</taxon>
        <taxon>Bacillaceae</taxon>
        <taxon>Oceanobacillus</taxon>
    </lineage>
</organism>
<dbReference type="STRING" id="221109.gene:10735172"/>
<dbReference type="HOGENOM" id="CLU_582450_0_0_9"/>
<gene>
    <name evidence="4" type="primary">tupA</name>
</gene>
<keyword evidence="5" id="KW-1185">Reference proteome</keyword>
<evidence type="ECO:0000256" key="1">
    <source>
        <dbReference type="PROSITE-ProRule" id="PRU00409"/>
    </source>
</evidence>
<evidence type="ECO:0000313" key="5">
    <source>
        <dbReference type="Proteomes" id="UP000000822"/>
    </source>
</evidence>
<dbReference type="AlphaFoldDB" id="Q8CX82"/>
<sequence>MTQINEADKESNIAGRDYSEKLDQLIETEAKIDKTKVEIKKHEKLIQQIIESNTMKKTARLRKLASSSKEKDVYIEHLEEEIMTYHLKLSTLKEETDRLRMQVQEFDYESIWRYAKNKKDNGEIIELINQYIDQHRIAEANFNFLLQSIARIFSSEPQEYKQHIYQKLFKVLKEKTPEFMIRSAFSDDDFSLKHVASYRASLTNRMRQYQITGELPEMVLDDKKIAYRFMESQQVRIPWLSVESYTYKQIPQKANIVIKPVNGAGGRGVYIVNEINDIINVKNGEILSNWDLLLSRMEKDIVEKRVEKDQWVIEELILEDNNDKTPARDIKFYCFYGQVGLVLEIIRTPESKYCWWDAEGNRVFTGKYNNSLFEGLGVTNDEMELAATISSRIPSPFIRIDFLKSEDGLVFGEFTPKPGNYDEFDDETDELLGDYFVEAQGKLEHDLINGKQFEEYKKIKQEANNDSVG</sequence>
<dbReference type="InterPro" id="IPR011761">
    <property type="entry name" value="ATP-grasp"/>
</dbReference>
<feature type="domain" description="ATP-grasp" evidence="3">
    <location>
        <begin position="227"/>
        <end position="445"/>
    </location>
</feature>
<dbReference type="eggNOG" id="COG0189">
    <property type="taxonomic scope" value="Bacteria"/>
</dbReference>
<dbReference type="SUPFAM" id="SSF56059">
    <property type="entry name" value="Glutathione synthetase ATP-binding domain-like"/>
    <property type="match status" value="1"/>
</dbReference>
<dbReference type="GO" id="GO:0046872">
    <property type="term" value="F:metal ion binding"/>
    <property type="evidence" value="ECO:0007669"/>
    <property type="project" value="InterPro"/>
</dbReference>
<dbReference type="OrthoDB" id="9791827at2"/>
<proteinExistence type="predicted"/>
<keyword evidence="1" id="KW-0067">ATP-binding</keyword>
<dbReference type="PROSITE" id="PS50975">
    <property type="entry name" value="ATP_GRASP"/>
    <property type="match status" value="1"/>
</dbReference>
<dbReference type="Pfam" id="PF14305">
    <property type="entry name" value="ATPgrasp_TupA"/>
    <property type="match status" value="1"/>
</dbReference>
<dbReference type="KEGG" id="oih:OB2920"/>
<evidence type="ECO:0000313" key="4">
    <source>
        <dbReference type="EMBL" id="BAC14876.1"/>
    </source>
</evidence>
<name>Q8CX82_OCEIH</name>
<evidence type="ECO:0000259" key="3">
    <source>
        <dbReference type="PROSITE" id="PS50975"/>
    </source>
</evidence>
<dbReference type="EMBL" id="BA000028">
    <property type="protein sequence ID" value="BAC14876.1"/>
    <property type="molecule type" value="Genomic_DNA"/>
</dbReference>
<dbReference type="Proteomes" id="UP000000822">
    <property type="component" value="Chromosome"/>
</dbReference>
<accession>Q8CX82</accession>
<reference evidence="4 5" key="1">
    <citation type="journal article" date="2001" name="FEMS Microbiol. Lett.">
        <title>Oceanobacillus iheyensis gen. nov., sp. nov., a deep-sea extremely halotolerant and alkaliphilic species isolated from a depth of 1050 m on the Iheya Ridge.</title>
        <authorList>
            <person name="Lu J."/>
            <person name="Nogi Y."/>
            <person name="Takami H."/>
        </authorList>
    </citation>
    <scope>NUCLEOTIDE SEQUENCE [LARGE SCALE GENOMIC DNA]</scope>
    <source>
        <strain evidence="5">DSM 14371 / CIP 107618 / JCM 11309 / KCTC 3954 / HTE831</strain>
    </source>
</reference>
<keyword evidence="1" id="KW-0547">Nucleotide-binding</keyword>
<dbReference type="GO" id="GO:0005524">
    <property type="term" value="F:ATP binding"/>
    <property type="evidence" value="ECO:0007669"/>
    <property type="project" value="UniProtKB-UniRule"/>
</dbReference>
<dbReference type="RefSeq" id="WP_011067317.1">
    <property type="nucleotide sequence ID" value="NC_004193.1"/>
</dbReference>
<dbReference type="InterPro" id="IPR029465">
    <property type="entry name" value="ATPgrasp_TupA"/>
</dbReference>
<reference evidence="4 5" key="2">
    <citation type="journal article" date="2002" name="Nucleic Acids Res.">
        <title>Genome sequence of Oceanobacillus iheyensis isolated from the Iheya Ridge and its unexpected adaptive capabilities to extreme environments.</title>
        <authorList>
            <person name="Takami H."/>
            <person name="Takaki Y."/>
            <person name="Uchiyama I."/>
        </authorList>
    </citation>
    <scope>NUCLEOTIDE SEQUENCE [LARGE SCALE GENOMIC DNA]</scope>
    <source>
        <strain evidence="5">DSM 14371 / CIP 107618 / JCM 11309 / KCTC 3954 / HTE831</strain>
    </source>
</reference>
<keyword evidence="2" id="KW-0175">Coiled coil</keyword>
<feature type="coiled-coil region" evidence="2">
    <location>
        <begin position="25"/>
        <end position="95"/>
    </location>
</feature>